<name>A0ABV0BSS6_9SPHI</name>
<dbReference type="Proteomes" id="UP001409291">
    <property type="component" value="Unassembled WGS sequence"/>
</dbReference>
<reference evidence="1 2" key="1">
    <citation type="submission" date="2024-04" db="EMBL/GenBank/DDBJ databases">
        <title>WGS of bacteria from Torrens River.</title>
        <authorList>
            <person name="Wyrsch E.R."/>
            <person name="Drigo B."/>
        </authorList>
    </citation>
    <scope>NUCLEOTIDE SEQUENCE [LARGE SCALE GENOMIC DNA]</scope>
    <source>
        <strain evidence="1 2">TWI391</strain>
    </source>
</reference>
<comment type="caution">
    <text evidence="1">The sequence shown here is derived from an EMBL/GenBank/DDBJ whole genome shotgun (WGS) entry which is preliminary data.</text>
</comment>
<gene>
    <name evidence="1" type="ORF">ABE541_10030</name>
</gene>
<keyword evidence="2" id="KW-1185">Reference proteome</keyword>
<dbReference type="RefSeq" id="WP_346581193.1">
    <property type="nucleotide sequence ID" value="NZ_JBDJLH010000002.1"/>
</dbReference>
<evidence type="ECO:0000313" key="1">
    <source>
        <dbReference type="EMBL" id="MEN5377599.1"/>
    </source>
</evidence>
<evidence type="ECO:0000313" key="2">
    <source>
        <dbReference type="Proteomes" id="UP001409291"/>
    </source>
</evidence>
<organism evidence="1 2">
    <name type="scientific">Sphingobacterium kitahiroshimense</name>
    <dbReference type="NCBI Taxonomy" id="470446"/>
    <lineage>
        <taxon>Bacteria</taxon>
        <taxon>Pseudomonadati</taxon>
        <taxon>Bacteroidota</taxon>
        <taxon>Sphingobacteriia</taxon>
        <taxon>Sphingobacteriales</taxon>
        <taxon>Sphingobacteriaceae</taxon>
        <taxon>Sphingobacterium</taxon>
    </lineage>
</organism>
<protein>
    <submittedName>
        <fullName evidence="1">Uncharacterized protein</fullName>
    </submittedName>
</protein>
<sequence>MVRILIRVGSGMLGNWFGIRSMIIWHLFVFLSKRSRSTVEKESKYSRTGVEAEPLSSRVWTFTDFHGLVRTFKEFSSRFNGGIKADVYV</sequence>
<dbReference type="EMBL" id="JBDJNQ010000004">
    <property type="protein sequence ID" value="MEN5377599.1"/>
    <property type="molecule type" value="Genomic_DNA"/>
</dbReference>
<proteinExistence type="predicted"/>
<accession>A0ABV0BSS6</accession>